<sequence length="95" mass="11191">MRRTQLYLPEKTLEILKKEATETKRSVSEIVRETLDKRLRERKDSPASFLVEMALRAERLGYGGPGDLAEKHDEYLYGKKSPKWGYLYKNKKKTK</sequence>
<dbReference type="Proteomes" id="UP000176645">
    <property type="component" value="Unassembled WGS sequence"/>
</dbReference>
<feature type="domain" description="Ribbon-helix-helix protein CopG" evidence="1">
    <location>
        <begin position="2"/>
        <end position="40"/>
    </location>
</feature>
<evidence type="ECO:0000259" key="1">
    <source>
        <dbReference type="Pfam" id="PF01402"/>
    </source>
</evidence>
<comment type="caution">
    <text evidence="2">The sequence shown here is derived from an EMBL/GenBank/DDBJ whole genome shotgun (WGS) entry which is preliminary data.</text>
</comment>
<gene>
    <name evidence="2" type="ORF">A2Z42_03845</name>
</gene>
<dbReference type="GO" id="GO:0006355">
    <property type="term" value="P:regulation of DNA-templated transcription"/>
    <property type="evidence" value="ECO:0007669"/>
    <property type="project" value="InterPro"/>
</dbReference>
<reference evidence="2 3" key="1">
    <citation type="journal article" date="2016" name="Nat. Commun.">
        <title>Thousands of microbial genomes shed light on interconnected biogeochemical processes in an aquifer system.</title>
        <authorList>
            <person name="Anantharaman K."/>
            <person name="Brown C.T."/>
            <person name="Hug L.A."/>
            <person name="Sharon I."/>
            <person name="Castelle C.J."/>
            <person name="Probst A.J."/>
            <person name="Thomas B.C."/>
            <person name="Singh A."/>
            <person name="Wilkins M.J."/>
            <person name="Karaoz U."/>
            <person name="Brodie E.L."/>
            <person name="Williams K.H."/>
            <person name="Hubbard S.S."/>
            <person name="Banfield J.F."/>
        </authorList>
    </citation>
    <scope>NUCLEOTIDE SEQUENCE [LARGE SCALE GENOMIC DNA]</scope>
</reference>
<dbReference type="InterPro" id="IPR002145">
    <property type="entry name" value="CopG"/>
</dbReference>
<organism evidence="2 3">
    <name type="scientific">Candidatus Woykebacteria bacterium RBG_19FT_COMBO_43_10</name>
    <dbReference type="NCBI Taxonomy" id="1802598"/>
    <lineage>
        <taxon>Bacteria</taxon>
        <taxon>Candidatus Woykeibacteriota</taxon>
    </lineage>
</organism>
<dbReference type="CDD" id="cd21631">
    <property type="entry name" value="RHH_CopG_NikR-like"/>
    <property type="match status" value="1"/>
</dbReference>
<evidence type="ECO:0000313" key="2">
    <source>
        <dbReference type="EMBL" id="OGY28204.1"/>
    </source>
</evidence>
<protein>
    <recommendedName>
        <fullName evidence="1">Ribbon-helix-helix protein CopG domain-containing protein</fullName>
    </recommendedName>
</protein>
<dbReference type="EMBL" id="MHCU01000009">
    <property type="protein sequence ID" value="OGY28204.1"/>
    <property type="molecule type" value="Genomic_DNA"/>
</dbReference>
<proteinExistence type="predicted"/>
<name>A0A1G1WKK1_9BACT</name>
<dbReference type="AlphaFoldDB" id="A0A1G1WKK1"/>
<accession>A0A1G1WKK1</accession>
<dbReference type="Pfam" id="PF01402">
    <property type="entry name" value="RHH_1"/>
    <property type="match status" value="1"/>
</dbReference>
<evidence type="ECO:0000313" key="3">
    <source>
        <dbReference type="Proteomes" id="UP000176645"/>
    </source>
</evidence>